<dbReference type="SUPFAM" id="SSF53067">
    <property type="entry name" value="Actin-like ATPase domain"/>
    <property type="match status" value="2"/>
</dbReference>
<evidence type="ECO:0000256" key="4">
    <source>
        <dbReference type="RuleBase" id="RU003733"/>
    </source>
</evidence>
<comment type="similarity">
    <text evidence="1 4">Belongs to the FGGY kinase family.</text>
</comment>
<keyword evidence="3 4" id="KW-0418">Kinase</keyword>
<evidence type="ECO:0000256" key="3">
    <source>
        <dbReference type="ARBA" id="ARBA00022777"/>
    </source>
</evidence>
<evidence type="ECO:0000256" key="2">
    <source>
        <dbReference type="ARBA" id="ARBA00022679"/>
    </source>
</evidence>
<dbReference type="GO" id="GO:0016301">
    <property type="term" value="F:kinase activity"/>
    <property type="evidence" value="ECO:0007669"/>
    <property type="project" value="UniProtKB-KW"/>
</dbReference>
<protein>
    <submittedName>
        <fullName evidence="7">Carbohydrate kinase</fullName>
    </submittedName>
</protein>
<feature type="domain" description="Carbohydrate kinase FGGY N-terminal" evidence="5">
    <location>
        <begin position="1"/>
        <end position="242"/>
    </location>
</feature>
<dbReference type="RefSeq" id="WP_190860385.1">
    <property type="nucleotide sequence ID" value="NZ_JACXIY010000012.1"/>
</dbReference>
<dbReference type="AlphaFoldDB" id="A0A927H4U9"/>
<dbReference type="InterPro" id="IPR018484">
    <property type="entry name" value="FGGY_N"/>
</dbReference>
<dbReference type="GO" id="GO:0005975">
    <property type="term" value="P:carbohydrate metabolic process"/>
    <property type="evidence" value="ECO:0007669"/>
    <property type="project" value="InterPro"/>
</dbReference>
<dbReference type="GO" id="GO:0016773">
    <property type="term" value="F:phosphotransferase activity, alcohol group as acceptor"/>
    <property type="evidence" value="ECO:0007669"/>
    <property type="project" value="InterPro"/>
</dbReference>
<dbReference type="EMBL" id="JACXIY010000012">
    <property type="protein sequence ID" value="MBD2868801.1"/>
    <property type="molecule type" value="Genomic_DNA"/>
</dbReference>
<organism evidence="7 8">
    <name type="scientific">Paenibacillus arenilitoris</name>
    <dbReference type="NCBI Taxonomy" id="2772299"/>
    <lineage>
        <taxon>Bacteria</taxon>
        <taxon>Bacillati</taxon>
        <taxon>Bacillota</taxon>
        <taxon>Bacilli</taxon>
        <taxon>Bacillales</taxon>
        <taxon>Paenibacillaceae</taxon>
        <taxon>Paenibacillus</taxon>
    </lineage>
</organism>
<evidence type="ECO:0000256" key="1">
    <source>
        <dbReference type="ARBA" id="ARBA00009156"/>
    </source>
</evidence>
<reference evidence="7" key="1">
    <citation type="submission" date="2020-09" db="EMBL/GenBank/DDBJ databases">
        <title>A novel bacterium of genus Paenibacillus, isolated from South China Sea.</title>
        <authorList>
            <person name="Huang H."/>
            <person name="Mo K."/>
            <person name="Hu Y."/>
        </authorList>
    </citation>
    <scope>NUCLEOTIDE SEQUENCE</scope>
    <source>
        <strain evidence="7">IB182493</strain>
    </source>
</reference>
<dbReference type="CDD" id="cd07773">
    <property type="entry name" value="ASKHA_NBD_FGGY_FK"/>
    <property type="match status" value="1"/>
</dbReference>
<dbReference type="PROSITE" id="PS00445">
    <property type="entry name" value="FGGY_KINASES_2"/>
    <property type="match status" value="1"/>
</dbReference>
<dbReference type="PIRSF" id="PIRSF000538">
    <property type="entry name" value="GlpK"/>
    <property type="match status" value="1"/>
</dbReference>
<dbReference type="InterPro" id="IPR018485">
    <property type="entry name" value="FGGY_C"/>
</dbReference>
<dbReference type="Pfam" id="PF02782">
    <property type="entry name" value="FGGY_C"/>
    <property type="match status" value="1"/>
</dbReference>
<sequence>MIIGLDIGTTNMKAGLFDERGRLLAEASSPNECRTHADGFAYYDPERLWTEVAAMIRRLAAGEPKRTVRAIGIASMAESGLLADRSTGKPRSPIVPWFERCSLEQAKAIENEVDAFERFRATGLRPSFKYGLAKLLWLKERNGDALRSAVWLSVSSYIANRLTGRLAEDYTLAARTYAFRMADKRWDAPLLRHFGLEEALFPPAVPAGAAAGSVTTSAAEALGLPDGVPVFLAGHDHVCASLAVGSSLDGGIYNSMGTAETVVGAFAARELTKADFASGLAYGFHPVPGHLFWLGGHSSSGGSVEWMRGILGDEKVGYERILELLDEAPPSPSGIIYLPYLTGCGAPTPDPYAKAAFIGLTARHGRGELLRAVLEGSAYQMESIRRCAEAVSGSPIRLMRVVGGGVRNRRWLQIKADVSGITLEAPDIPEAALAGAAITAGVGFGLYGSYEEAARVFAAGGRMKAVFEPDPERHARYAELYERQFLKFCRALAGA</sequence>
<comment type="caution">
    <text evidence="7">The sequence shown here is derived from an EMBL/GenBank/DDBJ whole genome shotgun (WGS) entry which is preliminary data.</text>
</comment>
<dbReference type="InterPro" id="IPR000577">
    <property type="entry name" value="Carb_kinase_FGGY"/>
</dbReference>
<evidence type="ECO:0000259" key="6">
    <source>
        <dbReference type="Pfam" id="PF02782"/>
    </source>
</evidence>
<evidence type="ECO:0000259" key="5">
    <source>
        <dbReference type="Pfam" id="PF00370"/>
    </source>
</evidence>
<accession>A0A927H4U9</accession>
<feature type="domain" description="Carbohydrate kinase FGGY C-terminal" evidence="6">
    <location>
        <begin position="253"/>
        <end position="442"/>
    </location>
</feature>
<dbReference type="Proteomes" id="UP000632125">
    <property type="component" value="Unassembled WGS sequence"/>
</dbReference>
<gene>
    <name evidence="7" type="ORF">IDH41_09440</name>
</gene>
<keyword evidence="8" id="KW-1185">Reference proteome</keyword>
<dbReference type="PANTHER" id="PTHR43095">
    <property type="entry name" value="SUGAR KINASE"/>
    <property type="match status" value="1"/>
</dbReference>
<dbReference type="Gene3D" id="3.30.420.40">
    <property type="match status" value="2"/>
</dbReference>
<dbReference type="InterPro" id="IPR043129">
    <property type="entry name" value="ATPase_NBD"/>
</dbReference>
<dbReference type="PANTHER" id="PTHR43095:SF3">
    <property type="entry name" value="L-XYLULOSE_3-KETO-L-GULONATE KINASE"/>
    <property type="match status" value="1"/>
</dbReference>
<dbReference type="Pfam" id="PF00370">
    <property type="entry name" value="FGGY_N"/>
    <property type="match status" value="1"/>
</dbReference>
<dbReference type="InterPro" id="IPR050406">
    <property type="entry name" value="FGGY_Carb_Kinase"/>
</dbReference>
<evidence type="ECO:0000313" key="7">
    <source>
        <dbReference type="EMBL" id="MBD2868801.1"/>
    </source>
</evidence>
<proteinExistence type="inferred from homology"/>
<evidence type="ECO:0000313" key="8">
    <source>
        <dbReference type="Proteomes" id="UP000632125"/>
    </source>
</evidence>
<name>A0A927H4U9_9BACL</name>
<dbReference type="InterPro" id="IPR018483">
    <property type="entry name" value="Carb_kinase_FGGY_CS"/>
</dbReference>
<keyword evidence="2 4" id="KW-0808">Transferase</keyword>